<proteinExistence type="predicted"/>
<keyword evidence="6" id="KW-1185">Reference proteome</keyword>
<keyword evidence="2" id="KW-0812">Transmembrane</keyword>
<reference evidence="6" key="2">
    <citation type="journal article" date="2007" name="PLoS Biol.">
        <title>Survey sequencing and comparative analysis of the elephant shark (Callorhinchus milii) genome.</title>
        <authorList>
            <person name="Venkatesh B."/>
            <person name="Kirkness E.F."/>
            <person name="Loh Y.H."/>
            <person name="Halpern A.L."/>
            <person name="Lee A.P."/>
            <person name="Johnson J."/>
            <person name="Dandona N."/>
            <person name="Viswanathan L.D."/>
            <person name="Tay A."/>
            <person name="Venter J.C."/>
            <person name="Strausberg R.L."/>
            <person name="Brenner S."/>
        </authorList>
    </citation>
    <scope>NUCLEOTIDE SEQUENCE [LARGE SCALE GENOMIC DNA]</scope>
</reference>
<reference evidence="6" key="1">
    <citation type="journal article" date="2006" name="Science">
        <title>Ancient noncoding elements conserved in the human genome.</title>
        <authorList>
            <person name="Venkatesh B."/>
            <person name="Kirkness E.F."/>
            <person name="Loh Y.H."/>
            <person name="Halpern A.L."/>
            <person name="Lee A.P."/>
            <person name="Johnson J."/>
            <person name="Dandona N."/>
            <person name="Viswanathan L.D."/>
            <person name="Tay A."/>
            <person name="Venter J.C."/>
            <person name="Strausberg R.L."/>
            <person name="Brenner S."/>
        </authorList>
    </citation>
    <scope>NUCLEOTIDE SEQUENCE [LARGE SCALE GENOMIC DNA]</scope>
</reference>
<dbReference type="InterPro" id="IPR027841">
    <property type="entry name" value="IL-17_rcpt_C/E_N"/>
</dbReference>
<keyword evidence="2" id="KW-0472">Membrane</keyword>
<dbReference type="GO" id="GO:0030368">
    <property type="term" value="F:interleukin-17 receptor activity"/>
    <property type="evidence" value="ECO:0007669"/>
    <property type="project" value="InterPro"/>
</dbReference>
<accession>A0A4W3JEC4</accession>
<evidence type="ECO:0000256" key="3">
    <source>
        <dbReference type="SAM" id="SignalP"/>
    </source>
</evidence>
<feature type="signal peptide" evidence="3">
    <location>
        <begin position="1"/>
        <end position="25"/>
    </location>
</feature>
<reference evidence="6" key="3">
    <citation type="journal article" date="2014" name="Nature">
        <title>Elephant shark genome provides unique insights into gnathostome evolution.</title>
        <authorList>
            <consortium name="International Elephant Shark Genome Sequencing Consortium"/>
            <person name="Venkatesh B."/>
            <person name="Lee A.P."/>
            <person name="Ravi V."/>
            <person name="Maurya A.K."/>
            <person name="Lian M.M."/>
            <person name="Swann J.B."/>
            <person name="Ohta Y."/>
            <person name="Flajnik M.F."/>
            <person name="Sutoh Y."/>
            <person name="Kasahara M."/>
            <person name="Hoon S."/>
            <person name="Gangu V."/>
            <person name="Roy S.W."/>
            <person name="Irimia M."/>
            <person name="Korzh V."/>
            <person name="Kondrychyn I."/>
            <person name="Lim Z.W."/>
            <person name="Tay B.H."/>
            <person name="Tohari S."/>
            <person name="Kong K.W."/>
            <person name="Ho S."/>
            <person name="Lorente-Galdos B."/>
            <person name="Quilez J."/>
            <person name="Marques-Bonet T."/>
            <person name="Raney B.J."/>
            <person name="Ingham P.W."/>
            <person name="Tay A."/>
            <person name="Hillier L.W."/>
            <person name="Minx P."/>
            <person name="Boehm T."/>
            <person name="Wilson R.K."/>
            <person name="Brenner S."/>
            <person name="Warren W.C."/>
        </authorList>
    </citation>
    <scope>NUCLEOTIDE SEQUENCE [LARGE SCALE GENOMIC DNA]</scope>
</reference>
<name>A0A4W3JEC4_CALMI</name>
<dbReference type="PANTHER" id="PTHR15583:SF10">
    <property type="entry name" value="INTERLEUKIN-17 RECEPTOR E-LIKE-RELATED"/>
    <property type="match status" value="1"/>
</dbReference>
<dbReference type="AlphaFoldDB" id="A0A4W3JEC4"/>
<feature type="transmembrane region" description="Helical" evidence="2">
    <location>
        <begin position="467"/>
        <end position="489"/>
    </location>
</feature>
<keyword evidence="1 3" id="KW-0732">Signal</keyword>
<dbReference type="InterPro" id="IPR039465">
    <property type="entry name" value="IL-17_rcpt-like"/>
</dbReference>
<evidence type="ECO:0000259" key="4">
    <source>
        <dbReference type="Pfam" id="PF15037"/>
    </source>
</evidence>
<feature type="domain" description="Interleukin-17 receptor C/E N-terminal" evidence="4">
    <location>
        <begin position="106"/>
        <end position="444"/>
    </location>
</feature>
<dbReference type="Proteomes" id="UP000314986">
    <property type="component" value="Unassembled WGS sequence"/>
</dbReference>
<reference evidence="5" key="5">
    <citation type="submission" date="2025-09" db="UniProtKB">
        <authorList>
            <consortium name="Ensembl"/>
        </authorList>
    </citation>
    <scope>IDENTIFICATION</scope>
</reference>
<evidence type="ECO:0000313" key="5">
    <source>
        <dbReference type="Ensembl" id="ENSCMIP00000037776.1"/>
    </source>
</evidence>
<gene>
    <name evidence="5" type="primary">LOC103177027</name>
</gene>
<evidence type="ECO:0000313" key="6">
    <source>
        <dbReference type="Proteomes" id="UP000314986"/>
    </source>
</evidence>
<protein>
    <recommendedName>
        <fullName evidence="4">Interleukin-17 receptor C/E N-terminal domain-containing protein</fullName>
    </recommendedName>
</protein>
<dbReference type="Ensembl" id="ENSCMIT00000038321.1">
    <property type="protein sequence ID" value="ENSCMIP00000037776.1"/>
    <property type="gene ID" value="ENSCMIG00000015871.1"/>
</dbReference>
<dbReference type="PANTHER" id="PTHR15583">
    <property type="entry name" value="INTERLEUKIN-17 RECEPTOR"/>
    <property type="match status" value="1"/>
</dbReference>
<reference evidence="5" key="4">
    <citation type="submission" date="2025-08" db="UniProtKB">
        <authorList>
            <consortium name="Ensembl"/>
        </authorList>
    </citation>
    <scope>IDENTIFICATION</scope>
</reference>
<evidence type="ECO:0000256" key="2">
    <source>
        <dbReference type="SAM" id="Phobius"/>
    </source>
</evidence>
<dbReference type="Pfam" id="PF15037">
    <property type="entry name" value="IL17_R_N"/>
    <property type="match status" value="1"/>
</dbReference>
<sequence>MHRDSCCDLSCLTVILGFLVSSSRALENITECGLRCSQGLHCNSKMYYYDQYRDCRKHRSSLPSKVVEDLKMFTVLKCERKRQCSIRLRVKATLMLNEHIRGVEICTLSMHTFRSQCVVVRIKKNSSKKLAGQLVEIEHSCFNAEIADLISVTFKTIPYYCDIYLNQEYEVEDCNNEDIGRNIPICIAGKLNYLINKTEKTISIQVSDFLEDQAYTVRLCHKWFTCEDVGTIALIKAQDSIKEVTLAYSRIVPCLCMEGWSAIPDSRRIQLCPFKNYTAELWNGITYDPIAQELAWKPICPVQVVVNFCWMTGEDDHCIDLPNSIHKVQKEVKYSRVDPHPTLCVKFTTDERSWVRCPFAHGYLPVWNMSTRIQVDQLQLTFSTQDKSEFKMALCNRTAPWSCEPVKETHVRANCSGTNSIAVNLPQEVCDTNICIQGWRTDLEYSVRIQICDIICKLNSTEVSLQYGLIILFIGISLFLVIAVGYISFTGEQCATEN</sequence>
<organism evidence="5 6">
    <name type="scientific">Callorhinchus milii</name>
    <name type="common">Ghost shark</name>
    <dbReference type="NCBI Taxonomy" id="7868"/>
    <lineage>
        <taxon>Eukaryota</taxon>
        <taxon>Metazoa</taxon>
        <taxon>Chordata</taxon>
        <taxon>Craniata</taxon>
        <taxon>Vertebrata</taxon>
        <taxon>Chondrichthyes</taxon>
        <taxon>Holocephali</taxon>
        <taxon>Chimaeriformes</taxon>
        <taxon>Callorhinchidae</taxon>
        <taxon>Callorhinchus</taxon>
    </lineage>
</organism>
<dbReference type="GeneTree" id="ENSGT00940000162605"/>
<evidence type="ECO:0000256" key="1">
    <source>
        <dbReference type="ARBA" id="ARBA00022729"/>
    </source>
</evidence>
<keyword evidence="2" id="KW-1133">Transmembrane helix</keyword>
<feature type="chain" id="PRO_5021243274" description="Interleukin-17 receptor C/E N-terminal domain-containing protein" evidence="3">
    <location>
        <begin position="26"/>
        <end position="498"/>
    </location>
</feature>